<dbReference type="Proteomes" id="UP001060215">
    <property type="component" value="Chromosome 7"/>
</dbReference>
<sequence length="187" mass="20639">MWRLPKCADGSDRSLYAKREEMLAKHANLVAGGSRSVVWLSDILEASLTTQIFGKSNCERLDVHRYVESLKRVVIVNEGAGDAVGLLGVICLVQYLSQNHVFGKEQAFEIVVDVGTGITAVGLGLGAICLGRHSRFTNLNYFILTKSKILKIIRASMELFHGGSLPLLRKYPKFVCSVLDYFGFVSE</sequence>
<evidence type="ECO:0000313" key="1">
    <source>
        <dbReference type="EMBL" id="KAI8006938.1"/>
    </source>
</evidence>
<proteinExistence type="predicted"/>
<accession>A0ACC0H232</accession>
<reference evidence="1 2" key="1">
    <citation type="journal article" date="2022" name="Plant J.">
        <title>Chromosome-level genome of Camellia lanceoleosa provides a valuable resource for understanding genome evolution and self-incompatibility.</title>
        <authorList>
            <person name="Gong W."/>
            <person name="Xiao S."/>
            <person name="Wang L."/>
            <person name="Liao Z."/>
            <person name="Chang Y."/>
            <person name="Mo W."/>
            <person name="Hu G."/>
            <person name="Li W."/>
            <person name="Zhao G."/>
            <person name="Zhu H."/>
            <person name="Hu X."/>
            <person name="Ji K."/>
            <person name="Xiang X."/>
            <person name="Song Q."/>
            <person name="Yuan D."/>
            <person name="Jin S."/>
            <person name="Zhang L."/>
        </authorList>
    </citation>
    <scope>NUCLEOTIDE SEQUENCE [LARGE SCALE GENOMIC DNA]</scope>
    <source>
        <strain evidence="1">SQ_2022a</strain>
    </source>
</reference>
<keyword evidence="2" id="KW-1185">Reference proteome</keyword>
<organism evidence="1 2">
    <name type="scientific">Camellia lanceoleosa</name>
    <dbReference type="NCBI Taxonomy" id="1840588"/>
    <lineage>
        <taxon>Eukaryota</taxon>
        <taxon>Viridiplantae</taxon>
        <taxon>Streptophyta</taxon>
        <taxon>Embryophyta</taxon>
        <taxon>Tracheophyta</taxon>
        <taxon>Spermatophyta</taxon>
        <taxon>Magnoliopsida</taxon>
        <taxon>eudicotyledons</taxon>
        <taxon>Gunneridae</taxon>
        <taxon>Pentapetalae</taxon>
        <taxon>asterids</taxon>
        <taxon>Ericales</taxon>
        <taxon>Theaceae</taxon>
        <taxon>Camellia</taxon>
    </lineage>
</organism>
<dbReference type="EMBL" id="CM045764">
    <property type="protein sequence ID" value="KAI8006938.1"/>
    <property type="molecule type" value="Genomic_DNA"/>
</dbReference>
<gene>
    <name evidence="1" type="ORF">LOK49_LG07G02602</name>
</gene>
<protein>
    <submittedName>
        <fullName evidence="1">Uncharacterized protein</fullName>
    </submittedName>
</protein>
<comment type="caution">
    <text evidence="1">The sequence shown here is derived from an EMBL/GenBank/DDBJ whole genome shotgun (WGS) entry which is preliminary data.</text>
</comment>
<evidence type="ECO:0000313" key="2">
    <source>
        <dbReference type="Proteomes" id="UP001060215"/>
    </source>
</evidence>
<name>A0ACC0H232_9ERIC</name>